<feature type="chain" id="PRO_5042932413" evidence="1">
    <location>
        <begin position="20"/>
        <end position="223"/>
    </location>
</feature>
<evidence type="ECO:0000256" key="1">
    <source>
        <dbReference type="SAM" id="SignalP"/>
    </source>
</evidence>
<dbReference type="Pfam" id="PF07589">
    <property type="entry name" value="PEP-CTERM"/>
    <property type="match status" value="1"/>
</dbReference>
<gene>
    <name evidence="3" type="ORF">RZN69_16150</name>
</gene>
<evidence type="ECO:0000259" key="2">
    <source>
        <dbReference type="Pfam" id="PF07589"/>
    </source>
</evidence>
<dbReference type="RefSeq" id="WP_317832283.1">
    <property type="nucleotide sequence ID" value="NZ_CP136920.1"/>
</dbReference>
<dbReference type="Proteomes" id="UP001304300">
    <property type="component" value="Chromosome"/>
</dbReference>
<dbReference type="InterPro" id="IPR013424">
    <property type="entry name" value="Ice-binding_C"/>
</dbReference>
<protein>
    <submittedName>
        <fullName evidence="3">PEP-CTERM sorting domain-containing protein</fullName>
    </submittedName>
</protein>
<dbReference type="Gene3D" id="2.60.120.260">
    <property type="entry name" value="Galactose-binding domain-like"/>
    <property type="match status" value="1"/>
</dbReference>
<keyword evidence="1" id="KW-0732">Signal</keyword>
<proteinExistence type="predicted"/>
<accession>A0AAQ3L633</accession>
<dbReference type="KEGG" id="puo:RZN69_16150"/>
<keyword evidence="4" id="KW-1185">Reference proteome</keyword>
<name>A0AAQ3L633_9BACT</name>
<dbReference type="NCBIfam" id="TIGR02595">
    <property type="entry name" value="PEP_CTERM"/>
    <property type="match status" value="1"/>
</dbReference>
<organism evidence="3 4">
    <name type="scientific">Rubellicoccus peritrichatus</name>
    <dbReference type="NCBI Taxonomy" id="3080537"/>
    <lineage>
        <taxon>Bacteria</taxon>
        <taxon>Pseudomonadati</taxon>
        <taxon>Verrucomicrobiota</taxon>
        <taxon>Opitutia</taxon>
        <taxon>Puniceicoccales</taxon>
        <taxon>Cerasicoccaceae</taxon>
        <taxon>Rubellicoccus</taxon>
    </lineage>
</organism>
<sequence length="223" mass="23284">MRIIYPIVFLISALTTTQAATLFSDSFENPPDVVGNNPVGWTVSNPGIVITNAVASEGSQSVFIPNGPNRTTTQVGTVDLTGGGDLTFSFDYGVDDTFEPSDGLVAFSIDFGSGYQVIVNDMGAPDGVNSIYSGTTITLSDAAGSGASTFLGYTITIEESYYTGLGATTAQLRYIMNSGGGSESSHLDNVVVSTSIPEPSTYGLMMAIGGGLLVMIRRRIRQS</sequence>
<dbReference type="EMBL" id="CP136920">
    <property type="protein sequence ID" value="WOO40154.1"/>
    <property type="molecule type" value="Genomic_DNA"/>
</dbReference>
<evidence type="ECO:0000313" key="4">
    <source>
        <dbReference type="Proteomes" id="UP001304300"/>
    </source>
</evidence>
<dbReference type="AlphaFoldDB" id="A0AAQ3L633"/>
<feature type="domain" description="Ice-binding protein C-terminal" evidence="2">
    <location>
        <begin position="195"/>
        <end position="219"/>
    </location>
</feature>
<reference evidence="3 4" key="1">
    <citation type="submission" date="2023-10" db="EMBL/GenBank/DDBJ databases">
        <title>Rubellicoccus peritrichatus gen. nov., sp. nov., isolated from an algae of coral reef tank.</title>
        <authorList>
            <person name="Luo J."/>
        </authorList>
    </citation>
    <scope>NUCLEOTIDE SEQUENCE [LARGE SCALE GENOMIC DNA]</scope>
    <source>
        <strain evidence="3 4">CR14</strain>
    </source>
</reference>
<feature type="signal peptide" evidence="1">
    <location>
        <begin position="1"/>
        <end position="19"/>
    </location>
</feature>
<evidence type="ECO:0000313" key="3">
    <source>
        <dbReference type="EMBL" id="WOO40154.1"/>
    </source>
</evidence>